<reference evidence="2" key="1">
    <citation type="submission" date="2015-04" db="UniProtKB">
        <authorList>
            <consortium name="EnsemblPlants"/>
        </authorList>
    </citation>
    <scope>IDENTIFICATION</scope>
</reference>
<name>A0A0E0EGG4_9ORYZ</name>
<dbReference type="Proteomes" id="UP000008021">
    <property type="component" value="Chromosome 7"/>
</dbReference>
<dbReference type="PANTHER" id="PTHR33085">
    <property type="entry name" value="OS12G0113100 PROTEIN-RELATED"/>
    <property type="match status" value="1"/>
</dbReference>
<proteinExistence type="predicted"/>
<organism evidence="2">
    <name type="scientific">Oryza meridionalis</name>
    <dbReference type="NCBI Taxonomy" id="40149"/>
    <lineage>
        <taxon>Eukaryota</taxon>
        <taxon>Viridiplantae</taxon>
        <taxon>Streptophyta</taxon>
        <taxon>Embryophyta</taxon>
        <taxon>Tracheophyta</taxon>
        <taxon>Spermatophyta</taxon>
        <taxon>Magnoliopsida</taxon>
        <taxon>Liliopsida</taxon>
        <taxon>Poales</taxon>
        <taxon>Poaceae</taxon>
        <taxon>BOP clade</taxon>
        <taxon>Oryzoideae</taxon>
        <taxon>Oryzeae</taxon>
        <taxon>Oryzinae</taxon>
        <taxon>Oryza</taxon>
    </lineage>
</organism>
<evidence type="ECO:0000313" key="2">
    <source>
        <dbReference type="EnsemblPlants" id="OMERI07G23720.1"/>
    </source>
</evidence>
<evidence type="ECO:0000256" key="1">
    <source>
        <dbReference type="SAM" id="MobiDB-lite"/>
    </source>
</evidence>
<sequence>MSSKRKRQDRDEYDRCGGVKTAPAPEKRRKHLYLMLDDRDNAYRMHKIDVDALADSEEDDMLLLPEPALLQFGTDRHSGMCFFALGSSIFATRPPHTPALVYDTDTGGLTVGPPLPNKLCGGPNITMAMADNKTMYALYDYDTNYLNPHPMEAMSWEAVPCTERHLPRVKEWTWKSVPSQPPYGRLDEIVSYAVHPDQRTFFVSVKEAFCSRSDGGNKGTFSFDTKHCEWRWHGDWMLPFERQGYYDAELDAWVGLRLTDGRVCACRVASRSSSAPPEWKLLQEKLFCKDPQERQLMALSGIRPSLAYMQGSGRFCLLECVLREGVDWKHAFGDDAHGCLLRLTIFGLKYDHQGELHTSIHSTNASYIVSKHNSSFSPVAFWM</sequence>
<dbReference type="InterPro" id="IPR012871">
    <property type="entry name" value="DUF1668_ORYSA"/>
</dbReference>
<evidence type="ECO:0008006" key="4">
    <source>
        <dbReference type="Google" id="ProtNLM"/>
    </source>
</evidence>
<feature type="compositionally biased region" description="Basic and acidic residues" evidence="1">
    <location>
        <begin position="8"/>
        <end position="17"/>
    </location>
</feature>
<feature type="region of interest" description="Disordered" evidence="1">
    <location>
        <begin position="1"/>
        <end position="24"/>
    </location>
</feature>
<dbReference type="HOGENOM" id="CLU_021283_2_0_1"/>
<dbReference type="Gramene" id="OMERI07G23720.1">
    <property type="protein sequence ID" value="OMERI07G23720.1"/>
    <property type="gene ID" value="OMERI07G23720"/>
</dbReference>
<dbReference type="EnsemblPlants" id="OMERI07G23720.1">
    <property type="protein sequence ID" value="OMERI07G23720.1"/>
    <property type="gene ID" value="OMERI07G23720"/>
</dbReference>
<dbReference type="eggNOG" id="ENOG502R1VY">
    <property type="taxonomic scope" value="Eukaryota"/>
</dbReference>
<dbReference type="AlphaFoldDB" id="A0A0E0EGG4"/>
<accession>A0A0E0EGG4</accession>
<keyword evidence="3" id="KW-1185">Reference proteome</keyword>
<dbReference type="Pfam" id="PF07893">
    <property type="entry name" value="DUF1668"/>
    <property type="match status" value="1"/>
</dbReference>
<reference evidence="2" key="2">
    <citation type="submission" date="2018-05" db="EMBL/GenBank/DDBJ databases">
        <title>OmerRS3 (Oryza meridionalis Reference Sequence Version 3).</title>
        <authorList>
            <person name="Zhang J."/>
            <person name="Kudrna D."/>
            <person name="Lee S."/>
            <person name="Talag J."/>
            <person name="Welchert J."/>
            <person name="Wing R.A."/>
        </authorList>
    </citation>
    <scope>NUCLEOTIDE SEQUENCE [LARGE SCALE GENOMIC DNA]</scope>
    <source>
        <strain evidence="2">cv. OR44</strain>
    </source>
</reference>
<protein>
    <recommendedName>
        <fullName evidence="4">DUF1618 domain-containing protein</fullName>
    </recommendedName>
</protein>
<evidence type="ECO:0000313" key="3">
    <source>
        <dbReference type="Proteomes" id="UP000008021"/>
    </source>
</evidence>
<dbReference type="PANTHER" id="PTHR33085:SF41">
    <property type="entry name" value="OS12G0624400 PROTEIN"/>
    <property type="match status" value="1"/>
</dbReference>